<evidence type="ECO:0008006" key="2">
    <source>
        <dbReference type="Google" id="ProtNLM"/>
    </source>
</evidence>
<evidence type="ECO:0000313" key="1">
    <source>
        <dbReference type="EMBL" id="SVE24223.1"/>
    </source>
</evidence>
<dbReference type="AlphaFoldDB" id="A0A383BWN7"/>
<gene>
    <name evidence="1" type="ORF">METZ01_LOCUS477077</name>
</gene>
<proteinExistence type="predicted"/>
<reference evidence="1" key="1">
    <citation type="submission" date="2018-05" db="EMBL/GenBank/DDBJ databases">
        <authorList>
            <person name="Lanie J.A."/>
            <person name="Ng W.-L."/>
            <person name="Kazmierczak K.M."/>
            <person name="Andrzejewski T.M."/>
            <person name="Davidsen T.M."/>
            <person name="Wayne K.J."/>
            <person name="Tettelin H."/>
            <person name="Glass J.I."/>
            <person name="Rusch D."/>
            <person name="Podicherti R."/>
            <person name="Tsui H.-C.T."/>
            <person name="Winkler M.E."/>
        </authorList>
    </citation>
    <scope>NUCLEOTIDE SEQUENCE</scope>
</reference>
<accession>A0A383BWN7</accession>
<name>A0A383BWN7_9ZZZZ</name>
<feature type="non-terminal residue" evidence="1">
    <location>
        <position position="118"/>
    </location>
</feature>
<organism evidence="1">
    <name type="scientific">marine metagenome</name>
    <dbReference type="NCBI Taxonomy" id="408172"/>
    <lineage>
        <taxon>unclassified sequences</taxon>
        <taxon>metagenomes</taxon>
        <taxon>ecological metagenomes</taxon>
    </lineage>
</organism>
<sequence>MKSILVSIVAAMLLVGCGKSQDTDLNGKWLGKGYKCWGNLDENGEILILDEEISISQDGDKVVATKITGDECVKAGEKTWEGKISGDWIEGVSYGRLPSSSKLESFKARIEIKSSNLL</sequence>
<protein>
    <recommendedName>
        <fullName evidence="2">Lipoprotein</fullName>
    </recommendedName>
</protein>
<dbReference type="PROSITE" id="PS51257">
    <property type="entry name" value="PROKAR_LIPOPROTEIN"/>
    <property type="match status" value="1"/>
</dbReference>
<dbReference type="EMBL" id="UINC01203799">
    <property type="protein sequence ID" value="SVE24223.1"/>
    <property type="molecule type" value="Genomic_DNA"/>
</dbReference>